<comment type="similarity">
    <text evidence="1">Belongs to the type-I restriction system S methylase family.</text>
</comment>
<dbReference type="KEGG" id="azq:G3580_09390"/>
<sequence length="527" mass="57968">MSVVLSEHLPLLASAPDGIQKLRGLILDLAVRGKLVSQDPASDPEFTTLGAIGRWAVGSGFPKSEQGIKGEEILFAKVSDMNLPENGRFITTTNNTISRASAARLRVNVHPAGTVIFPKIGGAIATNKRRLLIHDTAIDNNCLGLTPHSDVVPDWLFVLLASIDFTKYQAGTSIPALAQGVLAEIPVRVPSIVEQHRIVAKVDELMALCDRLEAEQTDANAAHAQLVDTLLGTLTQSADATELAANWQRLASHFDTLFTTEAAIDALKQTVLQLAVMGKLVPQDPKDEPASALFDRIEKERVRLVAEGRIKQSKPVPPVAECKRPFREPDGWIWTRWVEVAQKIGDIDHKMPETVEDGIPYVSPRDFYPDNRIDFAGAKKVSRDDFVKLSAKIRPELGDIIYPRYGTIGENRLVVDDIEFLASYSCCVIKTMIGFVSEKYQFYFSISQVCRDQARAAENKTTQANVGIKSIQLFAFPLPPLAEQHRIVAKVDELMALCDRLKADLSESREQEARLATSLIDAALMAA</sequence>
<evidence type="ECO:0000259" key="4">
    <source>
        <dbReference type="Pfam" id="PF01420"/>
    </source>
</evidence>
<gene>
    <name evidence="5" type="ORF">G3580_09390</name>
</gene>
<dbReference type="REBASE" id="386011">
    <property type="entry name" value="S.AspM932ORF9385P"/>
</dbReference>
<keyword evidence="2" id="KW-0680">Restriction system</keyword>
<dbReference type="AlphaFoldDB" id="A0A6C1B4N9"/>
<dbReference type="GO" id="GO:0009307">
    <property type="term" value="P:DNA restriction-modification system"/>
    <property type="evidence" value="ECO:0007669"/>
    <property type="project" value="UniProtKB-KW"/>
</dbReference>
<dbReference type="InterPro" id="IPR000055">
    <property type="entry name" value="Restrct_endonuc_typeI_TRD"/>
</dbReference>
<keyword evidence="5" id="KW-0378">Hydrolase</keyword>
<dbReference type="Gene3D" id="3.90.220.20">
    <property type="entry name" value="DNA methylase specificity domains"/>
    <property type="match status" value="2"/>
</dbReference>
<dbReference type="Proteomes" id="UP000501991">
    <property type="component" value="Chromosome"/>
</dbReference>
<feature type="domain" description="Type I restriction modification DNA specificity" evidence="4">
    <location>
        <begin position="136"/>
        <end position="216"/>
    </location>
</feature>
<evidence type="ECO:0000256" key="1">
    <source>
        <dbReference type="ARBA" id="ARBA00010923"/>
    </source>
</evidence>
<keyword evidence="5" id="KW-0255">Endonuclease</keyword>
<keyword evidence="6" id="KW-1185">Reference proteome</keyword>
<protein>
    <submittedName>
        <fullName evidence="5">Restriction endonuclease subunit S</fullName>
    </submittedName>
</protein>
<dbReference type="InterPro" id="IPR051212">
    <property type="entry name" value="Type-I_RE_S_subunit"/>
</dbReference>
<dbReference type="GO" id="GO:0004519">
    <property type="term" value="F:endonuclease activity"/>
    <property type="evidence" value="ECO:0007669"/>
    <property type="project" value="UniProtKB-KW"/>
</dbReference>
<feature type="domain" description="Type I restriction modification DNA specificity" evidence="4">
    <location>
        <begin position="354"/>
        <end position="505"/>
    </location>
</feature>
<reference evidence="5 6" key="1">
    <citation type="submission" date="2020-02" db="EMBL/GenBank/DDBJ databases">
        <title>Nitrogenibacter mangrovi gen. nov., sp. nov. isolated from mangrove sediment, a denitrifying betaproteobacterium.</title>
        <authorList>
            <person name="Liao H."/>
            <person name="Tian Y."/>
        </authorList>
    </citation>
    <scope>NUCLEOTIDE SEQUENCE [LARGE SCALE GENOMIC DNA]</scope>
    <source>
        <strain evidence="5 6">M9-3-2</strain>
    </source>
</reference>
<dbReference type="InterPro" id="IPR044946">
    <property type="entry name" value="Restrct_endonuc_typeI_TRD_sf"/>
</dbReference>
<evidence type="ECO:0000256" key="2">
    <source>
        <dbReference type="ARBA" id="ARBA00022747"/>
    </source>
</evidence>
<dbReference type="GO" id="GO:0003677">
    <property type="term" value="F:DNA binding"/>
    <property type="evidence" value="ECO:0007669"/>
    <property type="project" value="UniProtKB-KW"/>
</dbReference>
<accession>A0A6C1B4N9</accession>
<evidence type="ECO:0000256" key="3">
    <source>
        <dbReference type="ARBA" id="ARBA00023125"/>
    </source>
</evidence>
<keyword evidence="5" id="KW-0540">Nuclease</keyword>
<dbReference type="SUPFAM" id="SSF116734">
    <property type="entry name" value="DNA methylase specificity domain"/>
    <property type="match status" value="2"/>
</dbReference>
<organism evidence="5 6">
    <name type="scientific">Nitrogeniibacter mangrovi</name>
    <dbReference type="NCBI Taxonomy" id="2016596"/>
    <lineage>
        <taxon>Bacteria</taxon>
        <taxon>Pseudomonadati</taxon>
        <taxon>Pseudomonadota</taxon>
        <taxon>Betaproteobacteria</taxon>
        <taxon>Rhodocyclales</taxon>
        <taxon>Zoogloeaceae</taxon>
        <taxon>Nitrogeniibacter</taxon>
    </lineage>
</organism>
<evidence type="ECO:0000313" key="6">
    <source>
        <dbReference type="Proteomes" id="UP000501991"/>
    </source>
</evidence>
<dbReference type="RefSeq" id="WP_173764997.1">
    <property type="nucleotide sequence ID" value="NZ_CP048836.1"/>
</dbReference>
<proteinExistence type="inferred from homology"/>
<dbReference type="PANTHER" id="PTHR43140:SF1">
    <property type="entry name" value="TYPE I RESTRICTION ENZYME ECOKI SPECIFICITY SUBUNIT"/>
    <property type="match status" value="1"/>
</dbReference>
<name>A0A6C1B4N9_9RHOO</name>
<evidence type="ECO:0000313" key="5">
    <source>
        <dbReference type="EMBL" id="QID17835.1"/>
    </source>
</evidence>
<dbReference type="PANTHER" id="PTHR43140">
    <property type="entry name" value="TYPE-1 RESTRICTION ENZYME ECOKI SPECIFICITY PROTEIN"/>
    <property type="match status" value="1"/>
</dbReference>
<keyword evidence="3" id="KW-0238">DNA-binding</keyword>
<dbReference type="Pfam" id="PF01420">
    <property type="entry name" value="Methylase_S"/>
    <property type="match status" value="2"/>
</dbReference>
<dbReference type="EMBL" id="CP048836">
    <property type="protein sequence ID" value="QID17835.1"/>
    <property type="molecule type" value="Genomic_DNA"/>
</dbReference>